<dbReference type="PATRIC" id="fig|698760.3.peg.6077"/>
<dbReference type="EMBL" id="AEJB01000411">
    <property type="protein sequence ID" value="ELP65090.1"/>
    <property type="molecule type" value="Genomic_DNA"/>
</dbReference>
<comment type="caution">
    <text evidence="1">The sequence shown here is derived from an EMBL/GenBank/DDBJ whole genome shotgun (WGS) entry which is preliminary data.</text>
</comment>
<dbReference type="Proteomes" id="UP000010931">
    <property type="component" value="Unassembled WGS sequence"/>
</dbReference>
<keyword evidence="2" id="KW-1185">Reference proteome</keyword>
<reference evidence="1 2" key="1">
    <citation type="journal article" date="2011" name="Plasmid">
        <title>Streptomyces turgidiscabies Car8 contains a modular pathogenicity island that shares virulence genes with other actinobacterial plant pathogens.</title>
        <authorList>
            <person name="Huguet-Tapia J.C."/>
            <person name="Badger J.H."/>
            <person name="Loria R."/>
            <person name="Pettis G.S."/>
        </authorList>
    </citation>
    <scope>NUCLEOTIDE SEQUENCE [LARGE SCALE GENOMIC DNA]</scope>
    <source>
        <strain evidence="1 2">Car8</strain>
    </source>
</reference>
<proteinExistence type="predicted"/>
<dbReference type="AlphaFoldDB" id="L7F3B4"/>
<organism evidence="1 2">
    <name type="scientific">Streptomyces turgidiscabies (strain Car8)</name>
    <dbReference type="NCBI Taxonomy" id="698760"/>
    <lineage>
        <taxon>Bacteria</taxon>
        <taxon>Bacillati</taxon>
        <taxon>Actinomycetota</taxon>
        <taxon>Actinomycetes</taxon>
        <taxon>Kitasatosporales</taxon>
        <taxon>Streptomycetaceae</taxon>
        <taxon>Streptomyces</taxon>
    </lineage>
</organism>
<evidence type="ECO:0000313" key="1">
    <source>
        <dbReference type="EMBL" id="ELP65090.1"/>
    </source>
</evidence>
<gene>
    <name evidence="1" type="ORF">STRTUCAR8_03921</name>
</gene>
<accession>L7F3B4</accession>
<protein>
    <submittedName>
        <fullName evidence="1">Uncharacterized protein</fullName>
    </submittedName>
</protein>
<evidence type="ECO:0000313" key="2">
    <source>
        <dbReference type="Proteomes" id="UP000010931"/>
    </source>
</evidence>
<sequence length="181" mass="19879">EERGQVGDLRAHLLDVGVRRVRVDQPGAHDAADGVGRRLEVFGDRLRVQLARDVPVPLCVRRRLVELRAESRRDLVLLQRLPERGHEDGAGCGARAERHSLQAGQATLGLVDGRVCAVCRAVGEPIAECRPSLLPATACRRLRVERGSRDGVDKLRLHVPPLTHGPFYASFTLVTVVCSRP</sequence>
<feature type="non-terminal residue" evidence="1">
    <location>
        <position position="1"/>
    </location>
</feature>
<name>L7F3B4_STRT8</name>